<keyword evidence="3" id="KW-1185">Reference proteome</keyword>
<feature type="signal peptide" evidence="1">
    <location>
        <begin position="1"/>
        <end position="23"/>
    </location>
</feature>
<keyword evidence="1" id="KW-0732">Signal</keyword>
<proteinExistence type="predicted"/>
<evidence type="ECO:0000313" key="3">
    <source>
        <dbReference type="Proteomes" id="UP000186074"/>
    </source>
</evidence>
<name>A0A1P8KJ20_9BACT</name>
<dbReference type="KEGG" id="alp:LPB137_01170"/>
<feature type="chain" id="PRO_5012546406" evidence="1">
    <location>
        <begin position="24"/>
        <end position="106"/>
    </location>
</feature>
<dbReference type="AlphaFoldDB" id="A0A1P8KJ20"/>
<evidence type="ECO:0000256" key="1">
    <source>
        <dbReference type="SAM" id="SignalP"/>
    </source>
</evidence>
<gene>
    <name evidence="2" type="ORF">LPB137_01170</name>
</gene>
<dbReference type="RefSeq" id="WP_076083274.1">
    <property type="nucleotide sequence ID" value="NZ_CP019070.1"/>
</dbReference>
<accession>A0A1P8KJ20</accession>
<dbReference type="STRING" id="1850254.LPB137_01170"/>
<reference evidence="2 3" key="1">
    <citation type="submission" date="2017-01" db="EMBL/GenBank/DDBJ databases">
        <title>Genome sequencing of Arcobacter sp. LPB0137.</title>
        <authorList>
            <person name="Lee G.-W."/>
            <person name="Yi H."/>
        </authorList>
    </citation>
    <scope>NUCLEOTIDE SEQUENCE [LARGE SCALE GENOMIC DNA]</scope>
    <source>
        <strain evidence="2 3">LPB0137</strain>
    </source>
</reference>
<dbReference type="OrthoDB" id="5334626at2"/>
<dbReference type="EMBL" id="CP019070">
    <property type="protein sequence ID" value="APW64547.1"/>
    <property type="molecule type" value="Genomic_DNA"/>
</dbReference>
<sequence>MKLLKIAIAGSLILGVCSTSLFADATKGQKLFVKKYKGSCGFSGDKFAAKHSQDEWETIMESGKFKEELLKICPNVKEAEVKDKWIQHLYDFSYKFANDSGNVPAC</sequence>
<protein>
    <submittedName>
        <fullName evidence="2">Cytochrome C</fullName>
    </submittedName>
</protein>
<organism evidence="2 3">
    <name type="scientific">Poseidonibacter parvus</name>
    <dbReference type="NCBI Taxonomy" id="1850254"/>
    <lineage>
        <taxon>Bacteria</taxon>
        <taxon>Pseudomonadati</taxon>
        <taxon>Campylobacterota</taxon>
        <taxon>Epsilonproteobacteria</taxon>
        <taxon>Campylobacterales</taxon>
        <taxon>Arcobacteraceae</taxon>
        <taxon>Poseidonibacter</taxon>
    </lineage>
</organism>
<dbReference type="Proteomes" id="UP000186074">
    <property type="component" value="Chromosome"/>
</dbReference>
<evidence type="ECO:0000313" key="2">
    <source>
        <dbReference type="EMBL" id="APW64547.1"/>
    </source>
</evidence>